<evidence type="ECO:0000313" key="2">
    <source>
        <dbReference type="Proteomes" id="UP000233837"/>
    </source>
</evidence>
<dbReference type="Proteomes" id="UP000233837">
    <property type="component" value="Unassembled WGS sequence"/>
</dbReference>
<sequence length="110" mass="12774">MLKSAFLAIRGRRTVIEQGDESQYFAWSSQRLMELGFNFGDMPTHNFCWRVQKLMGVGDHKTPDIVAIISEKEVAHIAIDVFWFTQLCQTLDRASSDTFKRFVERIIAWS</sequence>
<dbReference type="Pfam" id="PF04305">
    <property type="entry name" value="DUF455"/>
    <property type="match status" value="1"/>
</dbReference>
<keyword evidence="2" id="KW-1185">Reference proteome</keyword>
<dbReference type="PANTHER" id="PTHR42782">
    <property type="entry name" value="SI:CH73-314G15.3"/>
    <property type="match status" value="1"/>
</dbReference>
<dbReference type="InterPro" id="IPR007402">
    <property type="entry name" value="DUF455"/>
</dbReference>
<proteinExistence type="predicted"/>
<gene>
    <name evidence="1" type="ORF">MA16_Dca004754</name>
</gene>
<dbReference type="STRING" id="906689.A0A2I0VNZ8"/>
<organism evidence="1 2">
    <name type="scientific">Dendrobium catenatum</name>
    <dbReference type="NCBI Taxonomy" id="906689"/>
    <lineage>
        <taxon>Eukaryota</taxon>
        <taxon>Viridiplantae</taxon>
        <taxon>Streptophyta</taxon>
        <taxon>Embryophyta</taxon>
        <taxon>Tracheophyta</taxon>
        <taxon>Spermatophyta</taxon>
        <taxon>Magnoliopsida</taxon>
        <taxon>Liliopsida</taxon>
        <taxon>Asparagales</taxon>
        <taxon>Orchidaceae</taxon>
        <taxon>Epidendroideae</taxon>
        <taxon>Malaxideae</taxon>
        <taxon>Dendrobiinae</taxon>
        <taxon>Dendrobium</taxon>
    </lineage>
</organism>
<reference evidence="1 2" key="1">
    <citation type="journal article" date="2016" name="Sci. Rep.">
        <title>The Dendrobium catenatum Lindl. genome sequence provides insights into polysaccharide synthase, floral development and adaptive evolution.</title>
        <authorList>
            <person name="Zhang G.Q."/>
            <person name="Xu Q."/>
            <person name="Bian C."/>
            <person name="Tsai W.C."/>
            <person name="Yeh C.M."/>
            <person name="Liu K.W."/>
            <person name="Yoshida K."/>
            <person name="Zhang L.S."/>
            <person name="Chang S.B."/>
            <person name="Chen F."/>
            <person name="Shi Y."/>
            <person name="Su Y.Y."/>
            <person name="Zhang Y.Q."/>
            <person name="Chen L.J."/>
            <person name="Yin Y."/>
            <person name="Lin M."/>
            <person name="Huang H."/>
            <person name="Deng H."/>
            <person name="Wang Z.W."/>
            <person name="Zhu S.L."/>
            <person name="Zhao X."/>
            <person name="Deng C."/>
            <person name="Niu S.C."/>
            <person name="Huang J."/>
            <person name="Wang M."/>
            <person name="Liu G.H."/>
            <person name="Yang H.J."/>
            <person name="Xiao X.J."/>
            <person name="Hsiao Y.Y."/>
            <person name="Wu W.L."/>
            <person name="Chen Y.Y."/>
            <person name="Mitsuda N."/>
            <person name="Ohme-Takagi M."/>
            <person name="Luo Y.B."/>
            <person name="Van de Peer Y."/>
            <person name="Liu Z.J."/>
        </authorList>
    </citation>
    <scope>NUCLEOTIDE SEQUENCE [LARGE SCALE GENOMIC DNA]</scope>
    <source>
        <tissue evidence="1">The whole plant</tissue>
    </source>
</reference>
<accession>A0A2I0VNZ8</accession>
<evidence type="ECO:0000313" key="1">
    <source>
        <dbReference type="EMBL" id="PKU65138.1"/>
    </source>
</evidence>
<name>A0A2I0VNZ8_9ASPA</name>
<dbReference type="PANTHER" id="PTHR42782:SF4">
    <property type="entry name" value="DUF455 DOMAIN-CONTAINING PROTEIN"/>
    <property type="match status" value="1"/>
</dbReference>
<dbReference type="EMBL" id="KZ503378">
    <property type="protein sequence ID" value="PKU65138.1"/>
    <property type="molecule type" value="Genomic_DNA"/>
</dbReference>
<reference evidence="1 2" key="2">
    <citation type="journal article" date="2017" name="Nature">
        <title>The Apostasia genome and the evolution of orchids.</title>
        <authorList>
            <person name="Zhang G.Q."/>
            <person name="Liu K.W."/>
            <person name="Li Z."/>
            <person name="Lohaus R."/>
            <person name="Hsiao Y.Y."/>
            <person name="Niu S.C."/>
            <person name="Wang J.Y."/>
            <person name="Lin Y.C."/>
            <person name="Xu Q."/>
            <person name="Chen L.J."/>
            <person name="Yoshida K."/>
            <person name="Fujiwara S."/>
            <person name="Wang Z.W."/>
            <person name="Zhang Y.Q."/>
            <person name="Mitsuda N."/>
            <person name="Wang M."/>
            <person name="Liu G.H."/>
            <person name="Pecoraro L."/>
            <person name="Huang H.X."/>
            <person name="Xiao X.J."/>
            <person name="Lin M."/>
            <person name="Wu X.Y."/>
            <person name="Wu W.L."/>
            <person name="Chen Y.Y."/>
            <person name="Chang S.B."/>
            <person name="Sakamoto S."/>
            <person name="Ohme-Takagi M."/>
            <person name="Yagi M."/>
            <person name="Zeng S.J."/>
            <person name="Shen C.Y."/>
            <person name="Yeh C.M."/>
            <person name="Luo Y.B."/>
            <person name="Tsai W.C."/>
            <person name="Van de Peer Y."/>
            <person name="Liu Z.J."/>
        </authorList>
    </citation>
    <scope>NUCLEOTIDE SEQUENCE [LARGE SCALE GENOMIC DNA]</scope>
    <source>
        <tissue evidence="1">The whole plant</tissue>
    </source>
</reference>
<protein>
    <submittedName>
        <fullName evidence="1">Uncharacterized protein</fullName>
    </submittedName>
</protein>
<dbReference type="AlphaFoldDB" id="A0A2I0VNZ8"/>